<proteinExistence type="inferred from homology"/>
<accession>A0A9D1S2Y9</accession>
<name>A0A9D1S2Y9_9MICC</name>
<keyword evidence="2" id="KW-1277">Toxin-antitoxin system</keyword>
<dbReference type="Pfam" id="PF05016">
    <property type="entry name" value="ParE_toxin"/>
    <property type="match status" value="1"/>
</dbReference>
<comment type="similarity">
    <text evidence="1">Belongs to the RelE toxin family.</text>
</comment>
<reference evidence="3" key="1">
    <citation type="journal article" date="2021" name="PeerJ">
        <title>Extensive microbial diversity within the chicken gut microbiome revealed by metagenomics and culture.</title>
        <authorList>
            <person name="Gilroy R."/>
            <person name="Ravi A."/>
            <person name="Getino M."/>
            <person name="Pursley I."/>
            <person name="Horton D.L."/>
            <person name="Alikhan N.F."/>
            <person name="Baker D."/>
            <person name="Gharbi K."/>
            <person name="Hall N."/>
            <person name="Watson M."/>
            <person name="Adriaenssens E.M."/>
            <person name="Foster-Nyarko E."/>
            <person name="Jarju S."/>
            <person name="Secka A."/>
            <person name="Antonio M."/>
            <person name="Oren A."/>
            <person name="Chaudhuri R.R."/>
            <person name="La Ragione R."/>
            <person name="Hildebrand F."/>
            <person name="Pallen M.J."/>
        </authorList>
    </citation>
    <scope>NUCLEOTIDE SEQUENCE</scope>
    <source>
        <strain evidence="3">ChiHejej3B27-3195</strain>
    </source>
</reference>
<evidence type="ECO:0000256" key="2">
    <source>
        <dbReference type="ARBA" id="ARBA00022649"/>
    </source>
</evidence>
<evidence type="ECO:0000256" key="1">
    <source>
        <dbReference type="ARBA" id="ARBA00006226"/>
    </source>
</evidence>
<dbReference type="NCBIfam" id="TIGR02385">
    <property type="entry name" value="RelE_StbE"/>
    <property type="match status" value="1"/>
</dbReference>
<evidence type="ECO:0000313" key="4">
    <source>
        <dbReference type="Proteomes" id="UP000824151"/>
    </source>
</evidence>
<dbReference type="AlphaFoldDB" id="A0A9D1S2Y9"/>
<gene>
    <name evidence="3" type="ORF">H9871_02725</name>
</gene>
<dbReference type="InterPro" id="IPR035093">
    <property type="entry name" value="RelE/ParE_toxin_dom_sf"/>
</dbReference>
<evidence type="ECO:0000313" key="3">
    <source>
        <dbReference type="EMBL" id="HIW99036.1"/>
    </source>
</evidence>
<dbReference type="InterPro" id="IPR007712">
    <property type="entry name" value="RelE/ParE_toxin"/>
</dbReference>
<sequence>MTWTIEYTPKVFKAFKKDLDRQVVRRMIAKLEEAATLEDPTTMAKPLTGNLRGLWSYRIGGGYRVIVDVQQDRLVILALAAGPRRDIYDGSTPW</sequence>
<dbReference type="Proteomes" id="UP000824151">
    <property type="component" value="Unassembled WGS sequence"/>
</dbReference>
<dbReference type="EMBL" id="DXGD01000101">
    <property type="protein sequence ID" value="HIW99036.1"/>
    <property type="molecule type" value="Genomic_DNA"/>
</dbReference>
<dbReference type="PANTHER" id="PTHR35601:SF1">
    <property type="entry name" value="TOXIN RELE"/>
    <property type="match status" value="1"/>
</dbReference>
<dbReference type="Gene3D" id="3.30.2310.20">
    <property type="entry name" value="RelE-like"/>
    <property type="match status" value="1"/>
</dbReference>
<dbReference type="SUPFAM" id="SSF143011">
    <property type="entry name" value="RelE-like"/>
    <property type="match status" value="1"/>
</dbReference>
<organism evidence="3 4">
    <name type="scientific">Candidatus Nesterenkonia stercoripullorum</name>
    <dbReference type="NCBI Taxonomy" id="2838701"/>
    <lineage>
        <taxon>Bacteria</taxon>
        <taxon>Bacillati</taxon>
        <taxon>Actinomycetota</taxon>
        <taxon>Actinomycetes</taxon>
        <taxon>Micrococcales</taxon>
        <taxon>Micrococcaceae</taxon>
        <taxon>Nesterenkonia</taxon>
    </lineage>
</organism>
<protein>
    <submittedName>
        <fullName evidence="3">Type II toxin-antitoxin system RelE/ParE family toxin</fullName>
    </submittedName>
</protein>
<reference evidence="3" key="2">
    <citation type="submission" date="2021-04" db="EMBL/GenBank/DDBJ databases">
        <authorList>
            <person name="Gilroy R."/>
        </authorList>
    </citation>
    <scope>NUCLEOTIDE SEQUENCE</scope>
    <source>
        <strain evidence="3">ChiHejej3B27-3195</strain>
    </source>
</reference>
<comment type="caution">
    <text evidence="3">The sequence shown here is derived from an EMBL/GenBank/DDBJ whole genome shotgun (WGS) entry which is preliminary data.</text>
</comment>
<dbReference type="PANTHER" id="PTHR35601">
    <property type="entry name" value="TOXIN RELE"/>
    <property type="match status" value="1"/>
</dbReference>